<evidence type="ECO:0000256" key="6">
    <source>
        <dbReference type="ARBA" id="ARBA00022833"/>
    </source>
</evidence>
<evidence type="ECO:0000256" key="9">
    <source>
        <dbReference type="PROSITE-ProRule" id="PRU00520"/>
    </source>
</evidence>
<evidence type="ECO:0000259" key="10">
    <source>
        <dbReference type="PROSITE" id="PS51160"/>
    </source>
</evidence>
<dbReference type="PANTHER" id="PTHR42959">
    <property type="entry name" value="CARBAMOYLTRANSFERASE"/>
    <property type="match status" value="1"/>
</dbReference>
<gene>
    <name evidence="12" type="ORF">BXY53_1265</name>
</gene>
<dbReference type="Gene3D" id="3.30.110.120">
    <property type="match status" value="1"/>
</dbReference>
<comment type="function">
    <text evidence="8">Involved in the maturation of [NiFe] hydrogenases. Along with HypE, it catalyzes the synthesis of the CN ligands of the active site iron of [NiFe]-hydrogenases. HypF functions as a carbamoyl transferase using carbamoylphosphate as a substrate and transferring the carboxamido moiety in an ATP-dependent reaction to the thiolate of the C-terminal cysteine of HypE yielding a protein-S-carboxamide.</text>
</comment>
<dbReference type="InterPro" id="IPR017945">
    <property type="entry name" value="DHBP_synth_RibB-like_a/b_dom"/>
</dbReference>
<dbReference type="InterPro" id="IPR011125">
    <property type="entry name" value="Znf_HypF"/>
</dbReference>
<dbReference type="GO" id="GO:0003725">
    <property type="term" value="F:double-stranded RNA binding"/>
    <property type="evidence" value="ECO:0007669"/>
    <property type="project" value="InterPro"/>
</dbReference>
<dbReference type="RefSeq" id="WP_119060986.1">
    <property type="nucleotide sequence ID" value="NZ_QXDF01000001.1"/>
</dbReference>
<comment type="pathway">
    <text evidence="1 8">Protein modification; [NiFe] hydrogenase maturation.</text>
</comment>
<comment type="similarity">
    <text evidence="2 8">Belongs to the carbamoyltransferase HypF family.</text>
</comment>
<dbReference type="InterPro" id="IPR036046">
    <property type="entry name" value="Acylphosphatase-like_dom_sf"/>
</dbReference>
<dbReference type="InterPro" id="IPR001792">
    <property type="entry name" value="Acylphosphatase-like_dom"/>
</dbReference>
<protein>
    <recommendedName>
        <fullName evidence="8">Carbamoyltransferase HypF</fullName>
        <ecNumber evidence="8">6.2.-.-</ecNumber>
    </recommendedName>
</protein>
<dbReference type="PANTHER" id="PTHR42959:SF1">
    <property type="entry name" value="CARBAMOYLTRANSFERASE HYPF"/>
    <property type="match status" value="1"/>
</dbReference>
<dbReference type="Pfam" id="PF17788">
    <property type="entry name" value="HypF_C"/>
    <property type="match status" value="1"/>
</dbReference>
<sequence>MSAPPVPVDARRARRLSVGGRVQGVGFRPFVYRLARLVGVAGWVQNASGHVLIHVEGPQAALDDFAARLVPDAPPLARPEIVDCEDASPAGLTDFAIAASAADDAPCVSLPPDLFVCDDCLRELADPNARRYRYPFINCTQCGPRYTIITGLPYDRAATTMVGFPLCDDCRAAFEDPVDRRFHAQPLACPVCGPSLSYVEGETRIGATEAALAACVARLKAGGIVAVKGVGGYHLMCDAGNAEAVAALRARKNRPHKPLAVMFPMTGADGLDAVRAHLAPDATAATALCDPVRPIVLTLKRADAALAPGIAPGLDEIGAFLPYSPLHHLLLTDFGGPLVATSGNISGEPVITDAAEAEGRLGSVADAFLHHDRPIARPADDSVIRPIAGRARTIRPGRGLAPLEVELPMPLNAPVLATGGHMKATLALGWGNRAVLSPHIGDLDSPRALSVYEAVAADLPRLYGVRPEWIVCDAHPGYASRRWARETGLPVSEVFHHFAHASALAAERPDVRRWLVLAWDGVGYGADGTLWGGEALVGAPGGWRRAGSWRPFHPIGGDKAGREPWRSAAALCWAAGRAYPRDIEGIGLAEAAWRKGLNAPATSAVGRLFDAAACLALGRDVASFEGQGPMELEAAAAGEGPAVEVPLFRDGDGVLRLDWAPLLDLLLRNDLSVAEKAAGFHASVAKAAARQVRALAQEAEVQAVGLTGGVFQNRKLAEMLSARLAQAGFTVVIPARIPANDGGLAIGQLVEYAARQANEADDE</sequence>
<comment type="catalytic activity">
    <reaction evidence="7 8">
        <text>C-terminal L-cysteinyl-[HypE protein] + carbamoyl phosphate + ATP + H2O = C-terminal S-carboxamide-L-cysteinyl-[HypE protein] + AMP + phosphate + diphosphate + H(+)</text>
        <dbReference type="Rhea" id="RHEA:55636"/>
        <dbReference type="Rhea" id="RHEA-COMP:14247"/>
        <dbReference type="Rhea" id="RHEA-COMP:14392"/>
        <dbReference type="ChEBI" id="CHEBI:15377"/>
        <dbReference type="ChEBI" id="CHEBI:15378"/>
        <dbReference type="ChEBI" id="CHEBI:30616"/>
        <dbReference type="ChEBI" id="CHEBI:33019"/>
        <dbReference type="ChEBI" id="CHEBI:43474"/>
        <dbReference type="ChEBI" id="CHEBI:58228"/>
        <dbReference type="ChEBI" id="CHEBI:76913"/>
        <dbReference type="ChEBI" id="CHEBI:139126"/>
        <dbReference type="ChEBI" id="CHEBI:456215"/>
    </reaction>
</comment>
<dbReference type="SUPFAM" id="SSF53067">
    <property type="entry name" value="Actin-like ATPase domain"/>
    <property type="match status" value="1"/>
</dbReference>
<dbReference type="NCBIfam" id="TIGR00143">
    <property type="entry name" value="hypF"/>
    <property type="match status" value="1"/>
</dbReference>
<dbReference type="Gene3D" id="3.30.420.40">
    <property type="match status" value="1"/>
</dbReference>
<dbReference type="InterPro" id="IPR004421">
    <property type="entry name" value="Carbamoyltransferase_HypF"/>
</dbReference>
<dbReference type="PROSITE" id="PS51163">
    <property type="entry name" value="YRDC"/>
    <property type="match status" value="1"/>
</dbReference>
<dbReference type="Pfam" id="PF00708">
    <property type="entry name" value="Acylphosphatase"/>
    <property type="match status" value="1"/>
</dbReference>
<dbReference type="GO" id="GO:0003998">
    <property type="term" value="F:acylphosphatase activity"/>
    <property type="evidence" value="ECO:0007669"/>
    <property type="project" value="UniProtKB-EC"/>
</dbReference>
<feature type="active site" evidence="9">
    <location>
        <position position="46"/>
    </location>
</feature>
<evidence type="ECO:0000256" key="3">
    <source>
        <dbReference type="ARBA" id="ARBA00022598"/>
    </source>
</evidence>
<dbReference type="InterPro" id="IPR055128">
    <property type="entry name" value="HypF_C_2"/>
</dbReference>
<proteinExistence type="inferred from homology"/>
<dbReference type="GO" id="GO:0016874">
    <property type="term" value="F:ligase activity"/>
    <property type="evidence" value="ECO:0007669"/>
    <property type="project" value="UniProtKB-UniRule"/>
</dbReference>
<evidence type="ECO:0000256" key="2">
    <source>
        <dbReference type="ARBA" id="ARBA00008097"/>
    </source>
</evidence>
<keyword evidence="3" id="KW-0436">Ligase</keyword>
<keyword evidence="6" id="KW-0862">Zinc</keyword>
<evidence type="ECO:0000256" key="8">
    <source>
        <dbReference type="PIRNR" id="PIRNR006256"/>
    </source>
</evidence>
<keyword evidence="9" id="KW-0378">Hydrolase</keyword>
<dbReference type="PROSITE" id="PS00150">
    <property type="entry name" value="ACYLPHOSPHATASE_1"/>
    <property type="match status" value="1"/>
</dbReference>
<comment type="caution">
    <text evidence="12">The sequence shown here is derived from an EMBL/GenBank/DDBJ whole genome shotgun (WGS) entry which is preliminary data.</text>
</comment>
<evidence type="ECO:0000256" key="5">
    <source>
        <dbReference type="ARBA" id="ARBA00022771"/>
    </source>
</evidence>
<keyword evidence="4" id="KW-0479">Metal-binding</keyword>
<dbReference type="InterPro" id="IPR041440">
    <property type="entry name" value="HypF_C"/>
</dbReference>
<feature type="active site" evidence="9">
    <location>
        <position position="28"/>
    </location>
</feature>
<evidence type="ECO:0000259" key="11">
    <source>
        <dbReference type="PROSITE" id="PS51163"/>
    </source>
</evidence>
<dbReference type="GO" id="GO:0016743">
    <property type="term" value="F:carboxyl- or carbamoyltransferase activity"/>
    <property type="evidence" value="ECO:0007669"/>
    <property type="project" value="UniProtKB-UniRule"/>
</dbReference>
<dbReference type="GO" id="GO:0051604">
    <property type="term" value="P:protein maturation"/>
    <property type="evidence" value="ECO:0007669"/>
    <property type="project" value="TreeGrafter"/>
</dbReference>
<dbReference type="SUPFAM" id="SSF55821">
    <property type="entry name" value="YrdC/RibB"/>
    <property type="match status" value="1"/>
</dbReference>
<dbReference type="InterPro" id="IPR051060">
    <property type="entry name" value="Carbamoyltrans_HypF-like"/>
</dbReference>
<dbReference type="EMBL" id="QXDF01000001">
    <property type="protein sequence ID" value="RIA56164.1"/>
    <property type="molecule type" value="Genomic_DNA"/>
</dbReference>
<dbReference type="Pfam" id="PF07503">
    <property type="entry name" value="zf-HYPF"/>
    <property type="match status" value="2"/>
</dbReference>
<keyword evidence="5" id="KW-0863">Zinc-finger</keyword>
<dbReference type="InterPro" id="IPR006070">
    <property type="entry name" value="Sua5-like_dom"/>
</dbReference>
<evidence type="ECO:0000256" key="1">
    <source>
        <dbReference type="ARBA" id="ARBA00004711"/>
    </source>
</evidence>
<evidence type="ECO:0000313" key="12">
    <source>
        <dbReference type="EMBL" id="RIA56164.1"/>
    </source>
</evidence>
<feature type="domain" description="Acylphosphatase-like" evidence="10">
    <location>
        <begin position="13"/>
        <end position="99"/>
    </location>
</feature>
<comment type="catalytic activity">
    <reaction evidence="9">
        <text>an acyl phosphate + H2O = a carboxylate + phosphate + H(+)</text>
        <dbReference type="Rhea" id="RHEA:14965"/>
        <dbReference type="ChEBI" id="CHEBI:15377"/>
        <dbReference type="ChEBI" id="CHEBI:15378"/>
        <dbReference type="ChEBI" id="CHEBI:29067"/>
        <dbReference type="ChEBI" id="CHEBI:43474"/>
        <dbReference type="ChEBI" id="CHEBI:59918"/>
        <dbReference type="EC" id="3.6.1.7"/>
    </reaction>
</comment>
<dbReference type="Pfam" id="PF22521">
    <property type="entry name" value="HypF_C_2"/>
    <property type="match status" value="1"/>
</dbReference>
<dbReference type="PROSITE" id="PS51160">
    <property type="entry name" value="ACYLPHOSPHATASE_3"/>
    <property type="match status" value="1"/>
</dbReference>
<dbReference type="SUPFAM" id="SSF54975">
    <property type="entry name" value="Acylphosphatase/BLUF domain-like"/>
    <property type="match status" value="1"/>
</dbReference>
<evidence type="ECO:0000256" key="7">
    <source>
        <dbReference type="ARBA" id="ARBA00048220"/>
    </source>
</evidence>
<dbReference type="InterPro" id="IPR043129">
    <property type="entry name" value="ATPase_NBD"/>
</dbReference>
<dbReference type="Gene3D" id="3.30.420.360">
    <property type="match status" value="1"/>
</dbReference>
<name>A0A397QDJ9_9HYPH</name>
<dbReference type="UniPathway" id="UPA00335"/>
<evidence type="ECO:0000256" key="4">
    <source>
        <dbReference type="ARBA" id="ARBA00022723"/>
    </source>
</evidence>
<reference evidence="12 13" key="1">
    <citation type="submission" date="2018-08" db="EMBL/GenBank/DDBJ databases">
        <title>Genomic Encyclopedia of Archaeal and Bacterial Type Strains, Phase II (KMG-II): from individual species to whole genera.</title>
        <authorList>
            <person name="Goeker M."/>
        </authorList>
    </citation>
    <scope>NUCLEOTIDE SEQUENCE [LARGE SCALE GENOMIC DNA]</scope>
    <source>
        <strain evidence="12 13">DSM 5002</strain>
    </source>
</reference>
<feature type="domain" description="YrdC-like" evidence="11">
    <location>
        <begin position="209"/>
        <end position="399"/>
    </location>
</feature>
<dbReference type="Pfam" id="PF01300">
    <property type="entry name" value="Sua5_yciO_yrdC"/>
    <property type="match status" value="1"/>
</dbReference>
<dbReference type="InterPro" id="IPR017968">
    <property type="entry name" value="Acylphosphatase_CS"/>
</dbReference>
<evidence type="ECO:0000313" key="13">
    <source>
        <dbReference type="Proteomes" id="UP000266273"/>
    </source>
</evidence>
<keyword evidence="13" id="KW-1185">Reference proteome</keyword>
<dbReference type="PIRSF" id="PIRSF006256">
    <property type="entry name" value="CMPcnvr_hdrg_mat"/>
    <property type="match status" value="1"/>
</dbReference>
<accession>A0A397QDJ9</accession>
<organism evidence="12 13">
    <name type="scientific">Dichotomicrobium thermohalophilum</name>
    <dbReference type="NCBI Taxonomy" id="933063"/>
    <lineage>
        <taxon>Bacteria</taxon>
        <taxon>Pseudomonadati</taxon>
        <taxon>Pseudomonadota</taxon>
        <taxon>Alphaproteobacteria</taxon>
        <taxon>Hyphomicrobiales</taxon>
        <taxon>Hyphomicrobiaceae</taxon>
        <taxon>Dichotomicrobium</taxon>
    </lineage>
</organism>
<dbReference type="OrthoDB" id="9808093at2"/>
<dbReference type="AlphaFoldDB" id="A0A397QDJ9"/>
<dbReference type="EC" id="6.2.-.-" evidence="8"/>
<dbReference type="Proteomes" id="UP000266273">
    <property type="component" value="Unassembled WGS sequence"/>
</dbReference>
<dbReference type="Gene3D" id="3.90.870.50">
    <property type="match status" value="1"/>
</dbReference>
<dbReference type="GO" id="GO:0008270">
    <property type="term" value="F:zinc ion binding"/>
    <property type="evidence" value="ECO:0007669"/>
    <property type="project" value="UniProtKB-KW"/>
</dbReference>